<dbReference type="InterPro" id="IPR050268">
    <property type="entry name" value="NADH-dep_flavin_reductase"/>
</dbReference>
<comment type="similarity">
    <text evidence="1">Belongs to the non-flavoprotein flavin reductase family.</text>
</comment>
<dbReference type="Pfam" id="PF01613">
    <property type="entry name" value="Flavin_Reduct"/>
    <property type="match status" value="1"/>
</dbReference>
<evidence type="ECO:0000256" key="2">
    <source>
        <dbReference type="ARBA" id="ARBA00023002"/>
    </source>
</evidence>
<dbReference type="GO" id="GO:0042602">
    <property type="term" value="F:riboflavin reductase (NADPH) activity"/>
    <property type="evidence" value="ECO:0007669"/>
    <property type="project" value="TreeGrafter"/>
</dbReference>
<feature type="domain" description="Flavin reductase like" evidence="3">
    <location>
        <begin position="18"/>
        <end position="162"/>
    </location>
</feature>
<evidence type="ECO:0000313" key="4">
    <source>
        <dbReference type="EMBL" id="KJV09302.1"/>
    </source>
</evidence>
<dbReference type="SUPFAM" id="SSF50475">
    <property type="entry name" value="FMN-binding split barrel"/>
    <property type="match status" value="1"/>
</dbReference>
<dbReference type="InterPro" id="IPR012349">
    <property type="entry name" value="Split_barrel_FMN-bd"/>
</dbReference>
<dbReference type="PANTHER" id="PTHR30466:SF11">
    <property type="entry name" value="FLAVIN-DEPENDENT MONOOXYGENASE, REDUCTASE SUBUNIT HSAB"/>
    <property type="match status" value="1"/>
</dbReference>
<dbReference type="SMART" id="SM00903">
    <property type="entry name" value="Flavin_Reduct"/>
    <property type="match status" value="1"/>
</dbReference>
<accession>A0A0F3IRQ4</accession>
<protein>
    <recommendedName>
        <fullName evidence="3">Flavin reductase like domain-containing protein</fullName>
    </recommendedName>
</protein>
<dbReference type="EMBL" id="LAJY01000310">
    <property type="protein sequence ID" value="KJV09302.1"/>
    <property type="molecule type" value="Genomic_DNA"/>
</dbReference>
<sequence>MDATLTPHFSARDFRNALGNFATGIAIVTTLAADGKPVGCTINSFASVSLEPPLISFCLDRKAGTFSAFQTHSHFALHFLAANQEELSRRFAKTGEDRFGDLQPIQGLGDVPVLPGCLAHFECSVFDRIDAGDHLLILGQVEKLQAGTDLPPLLYFRGRYAQLSADSDENFTKS</sequence>
<gene>
    <name evidence="4" type="ORF">VZ95_12345</name>
</gene>
<dbReference type="AlphaFoldDB" id="A0A0F3IRQ4"/>
<keyword evidence="2" id="KW-0560">Oxidoreductase</keyword>
<organism evidence="4 5">
    <name type="scientific">Elstera litoralis</name>
    <dbReference type="NCBI Taxonomy" id="552518"/>
    <lineage>
        <taxon>Bacteria</taxon>
        <taxon>Pseudomonadati</taxon>
        <taxon>Pseudomonadota</taxon>
        <taxon>Alphaproteobacteria</taxon>
        <taxon>Rhodospirillales</taxon>
        <taxon>Rhodospirillaceae</taxon>
        <taxon>Elstera</taxon>
    </lineage>
</organism>
<name>A0A0F3IRQ4_9PROT</name>
<evidence type="ECO:0000256" key="1">
    <source>
        <dbReference type="ARBA" id="ARBA00008898"/>
    </source>
</evidence>
<dbReference type="GO" id="GO:0010181">
    <property type="term" value="F:FMN binding"/>
    <property type="evidence" value="ECO:0007669"/>
    <property type="project" value="InterPro"/>
</dbReference>
<dbReference type="Gene3D" id="2.30.110.10">
    <property type="entry name" value="Electron Transport, Fmn-binding Protein, Chain A"/>
    <property type="match status" value="1"/>
</dbReference>
<dbReference type="RefSeq" id="WP_045776115.1">
    <property type="nucleotide sequence ID" value="NZ_LAJY01000310.1"/>
</dbReference>
<keyword evidence="5" id="KW-1185">Reference proteome</keyword>
<dbReference type="PANTHER" id="PTHR30466">
    <property type="entry name" value="FLAVIN REDUCTASE"/>
    <property type="match status" value="1"/>
</dbReference>
<reference evidence="4 5" key="1">
    <citation type="submission" date="2015-03" db="EMBL/GenBank/DDBJ databases">
        <title>Draft genome sequence of Elstera litoralis.</title>
        <authorList>
            <person name="Rahalkar M.C."/>
            <person name="Dhakephalkar P.K."/>
            <person name="Pore S.D."/>
            <person name="Arora P."/>
            <person name="Kapse N.G."/>
            <person name="Pandit P.S."/>
        </authorList>
    </citation>
    <scope>NUCLEOTIDE SEQUENCE [LARGE SCALE GENOMIC DNA]</scope>
    <source>
        <strain evidence="4 5">Dia-1</strain>
    </source>
</reference>
<dbReference type="InterPro" id="IPR002563">
    <property type="entry name" value="Flavin_Rdtase-like_dom"/>
</dbReference>
<dbReference type="OrthoDB" id="9792858at2"/>
<comment type="caution">
    <text evidence="4">The sequence shown here is derived from an EMBL/GenBank/DDBJ whole genome shotgun (WGS) entry which is preliminary data.</text>
</comment>
<dbReference type="Proteomes" id="UP000033774">
    <property type="component" value="Unassembled WGS sequence"/>
</dbReference>
<proteinExistence type="inferred from homology"/>
<evidence type="ECO:0000259" key="3">
    <source>
        <dbReference type="SMART" id="SM00903"/>
    </source>
</evidence>
<evidence type="ECO:0000313" key="5">
    <source>
        <dbReference type="Proteomes" id="UP000033774"/>
    </source>
</evidence>